<feature type="transmembrane region" description="Helical" evidence="7">
    <location>
        <begin position="81"/>
        <end position="100"/>
    </location>
</feature>
<dbReference type="AlphaFoldDB" id="A0A3B0THQ6"/>
<organism evidence="8">
    <name type="scientific">hydrothermal vent metagenome</name>
    <dbReference type="NCBI Taxonomy" id="652676"/>
    <lineage>
        <taxon>unclassified sequences</taxon>
        <taxon>metagenomes</taxon>
        <taxon>ecological metagenomes</taxon>
    </lineage>
</organism>
<evidence type="ECO:0000256" key="5">
    <source>
        <dbReference type="ARBA" id="ARBA00022989"/>
    </source>
</evidence>
<keyword evidence="5 7" id="KW-1133">Transmembrane helix</keyword>
<dbReference type="PANTHER" id="PTHR30269">
    <property type="entry name" value="TRANSMEMBRANE PROTEIN YFCA"/>
    <property type="match status" value="1"/>
</dbReference>
<feature type="transmembrane region" description="Helical" evidence="7">
    <location>
        <begin position="133"/>
        <end position="154"/>
    </location>
</feature>
<protein>
    <recommendedName>
        <fullName evidence="9">Membrane transporter protein</fullName>
    </recommendedName>
</protein>
<keyword evidence="6 7" id="KW-0472">Membrane</keyword>
<evidence type="ECO:0008006" key="9">
    <source>
        <dbReference type="Google" id="ProtNLM"/>
    </source>
</evidence>
<proteinExistence type="predicted"/>
<keyword evidence="2" id="KW-0813">Transport</keyword>
<feature type="transmembrane region" description="Helical" evidence="7">
    <location>
        <begin position="12"/>
        <end position="32"/>
    </location>
</feature>
<dbReference type="InterPro" id="IPR002781">
    <property type="entry name" value="TM_pro_TauE-like"/>
</dbReference>
<keyword evidence="4 7" id="KW-0812">Transmembrane</keyword>
<name>A0A3B0THQ6_9ZZZZ</name>
<accession>A0A3B0THQ6</accession>
<sequence length="256" mass="26846">MNIGETFSQFPATTIIILAIVGIIAGVVRGFAGFGSGLILMPVASALINPQLAVAVFLATDFVASSPLIPAAMRRCDWASVLPTSAAALVFIPAGVFALVHSDPVMVRWVISILTILMLALLISGWRYPGRPYFVASLGVGAASGFLSGISQIAGPPIVTYWMSGPFPVATIRANLIVFFLFTSIGSFLAYFFNGLFTPAAIAITLVLMPLYAGAIWVGARLNGRASETTFRTIAYGLIAIAALTSLPALDGLFRG</sequence>
<evidence type="ECO:0000256" key="3">
    <source>
        <dbReference type="ARBA" id="ARBA00022475"/>
    </source>
</evidence>
<feature type="transmembrane region" description="Helical" evidence="7">
    <location>
        <begin position="234"/>
        <end position="254"/>
    </location>
</feature>
<comment type="subcellular location">
    <subcellularLocation>
        <location evidence="1">Cell membrane</location>
        <topology evidence="1">Multi-pass membrane protein</topology>
    </subcellularLocation>
</comment>
<reference evidence="8" key="1">
    <citation type="submission" date="2018-06" db="EMBL/GenBank/DDBJ databases">
        <authorList>
            <person name="Zhirakovskaya E."/>
        </authorList>
    </citation>
    <scope>NUCLEOTIDE SEQUENCE</scope>
</reference>
<dbReference type="EMBL" id="UOEO01000086">
    <property type="protein sequence ID" value="VAW18185.1"/>
    <property type="molecule type" value="Genomic_DNA"/>
</dbReference>
<dbReference type="InterPro" id="IPR052017">
    <property type="entry name" value="TSUP"/>
</dbReference>
<evidence type="ECO:0000256" key="6">
    <source>
        <dbReference type="ARBA" id="ARBA00023136"/>
    </source>
</evidence>
<evidence type="ECO:0000256" key="2">
    <source>
        <dbReference type="ARBA" id="ARBA00022448"/>
    </source>
</evidence>
<evidence type="ECO:0000256" key="4">
    <source>
        <dbReference type="ARBA" id="ARBA00022692"/>
    </source>
</evidence>
<dbReference type="PANTHER" id="PTHR30269:SF37">
    <property type="entry name" value="MEMBRANE TRANSPORTER PROTEIN"/>
    <property type="match status" value="1"/>
</dbReference>
<gene>
    <name evidence="8" type="ORF">MNBD_ALPHA12-1161</name>
</gene>
<feature type="transmembrane region" description="Helical" evidence="7">
    <location>
        <begin position="200"/>
        <end position="222"/>
    </location>
</feature>
<dbReference type="GO" id="GO:0005886">
    <property type="term" value="C:plasma membrane"/>
    <property type="evidence" value="ECO:0007669"/>
    <property type="project" value="UniProtKB-SubCell"/>
</dbReference>
<evidence type="ECO:0000313" key="8">
    <source>
        <dbReference type="EMBL" id="VAW18185.1"/>
    </source>
</evidence>
<evidence type="ECO:0000256" key="1">
    <source>
        <dbReference type="ARBA" id="ARBA00004651"/>
    </source>
</evidence>
<dbReference type="Pfam" id="PF01925">
    <property type="entry name" value="TauE"/>
    <property type="match status" value="1"/>
</dbReference>
<feature type="transmembrane region" description="Helical" evidence="7">
    <location>
        <begin position="38"/>
        <end position="60"/>
    </location>
</feature>
<keyword evidence="3" id="KW-1003">Cell membrane</keyword>
<feature type="transmembrane region" description="Helical" evidence="7">
    <location>
        <begin position="174"/>
        <end position="193"/>
    </location>
</feature>
<evidence type="ECO:0000256" key="7">
    <source>
        <dbReference type="SAM" id="Phobius"/>
    </source>
</evidence>
<feature type="transmembrane region" description="Helical" evidence="7">
    <location>
        <begin position="106"/>
        <end position="126"/>
    </location>
</feature>